<proteinExistence type="predicted"/>
<accession>A0A914CDY2</accession>
<dbReference type="PANTHER" id="PTHR46121:SF3">
    <property type="entry name" value="STEROIDOGENIC ACUTE REGULATORY-LIKE PROTEIN 1"/>
    <property type="match status" value="1"/>
</dbReference>
<feature type="domain" description="START" evidence="1">
    <location>
        <begin position="33"/>
        <end position="213"/>
    </location>
</feature>
<dbReference type="PRINTS" id="PR00978">
    <property type="entry name" value="STARPROTEIN"/>
</dbReference>
<protein>
    <submittedName>
        <fullName evidence="3">START domain-containing protein</fullName>
    </submittedName>
</protein>
<organism evidence="2 3">
    <name type="scientific">Acrobeloides nanus</name>
    <dbReference type="NCBI Taxonomy" id="290746"/>
    <lineage>
        <taxon>Eukaryota</taxon>
        <taxon>Metazoa</taxon>
        <taxon>Ecdysozoa</taxon>
        <taxon>Nematoda</taxon>
        <taxon>Chromadorea</taxon>
        <taxon>Rhabditida</taxon>
        <taxon>Tylenchina</taxon>
        <taxon>Cephalobomorpha</taxon>
        <taxon>Cephaloboidea</taxon>
        <taxon>Cephalobidae</taxon>
        <taxon>Acrobeloides</taxon>
    </lineage>
</organism>
<dbReference type="AlphaFoldDB" id="A0A914CDY2"/>
<keyword evidence="2" id="KW-1185">Reference proteome</keyword>
<dbReference type="InterPro" id="IPR051869">
    <property type="entry name" value="STARD3"/>
</dbReference>
<dbReference type="InterPro" id="IPR023393">
    <property type="entry name" value="START-like_dom_sf"/>
</dbReference>
<dbReference type="Gene3D" id="3.30.530.20">
    <property type="match status" value="1"/>
</dbReference>
<dbReference type="PROSITE" id="PS50848">
    <property type="entry name" value="START"/>
    <property type="match status" value="1"/>
</dbReference>
<dbReference type="SUPFAM" id="SSF55961">
    <property type="entry name" value="Bet v1-like"/>
    <property type="match status" value="1"/>
</dbReference>
<evidence type="ECO:0000259" key="1">
    <source>
        <dbReference type="PROSITE" id="PS50848"/>
    </source>
</evidence>
<dbReference type="GO" id="GO:0099044">
    <property type="term" value="P:vesicle tethering to endoplasmic reticulum"/>
    <property type="evidence" value="ECO:0007669"/>
    <property type="project" value="TreeGrafter"/>
</dbReference>
<dbReference type="WBParaSite" id="ACRNAN_Path_968.g3725.t1">
    <property type="protein sequence ID" value="ACRNAN_Path_968.g3725.t1"/>
    <property type="gene ID" value="ACRNAN_Path_968.g3725"/>
</dbReference>
<evidence type="ECO:0000313" key="2">
    <source>
        <dbReference type="Proteomes" id="UP000887540"/>
    </source>
</evidence>
<name>A0A914CDY2_9BILA</name>
<dbReference type="InterPro" id="IPR002913">
    <property type="entry name" value="START_lipid-bd_dom"/>
</dbReference>
<dbReference type="GO" id="GO:0031902">
    <property type="term" value="C:late endosome membrane"/>
    <property type="evidence" value="ECO:0007669"/>
    <property type="project" value="TreeGrafter"/>
</dbReference>
<dbReference type="SMART" id="SM00234">
    <property type="entry name" value="START"/>
    <property type="match status" value="1"/>
</dbReference>
<dbReference type="Proteomes" id="UP000887540">
    <property type="component" value="Unplaced"/>
</dbReference>
<dbReference type="Pfam" id="PF01852">
    <property type="entry name" value="START"/>
    <property type="match status" value="1"/>
</dbReference>
<evidence type="ECO:0000313" key="3">
    <source>
        <dbReference type="WBParaSite" id="ACRNAN_Path_968.g3725.t1"/>
    </source>
</evidence>
<reference evidence="3" key="1">
    <citation type="submission" date="2022-11" db="UniProtKB">
        <authorList>
            <consortium name="WormBaseParasite"/>
        </authorList>
    </citation>
    <scope>IDENTIFICATION</scope>
</reference>
<dbReference type="GO" id="GO:0008289">
    <property type="term" value="F:lipid binding"/>
    <property type="evidence" value="ECO:0007669"/>
    <property type="project" value="InterPro"/>
</dbReference>
<dbReference type="PANTHER" id="PTHR46121">
    <property type="entry name" value="STEROIDOGENIC ACUTE REGULATORY PROTEIN-LIKE"/>
    <property type="match status" value="1"/>
</dbReference>
<dbReference type="InterPro" id="IPR000799">
    <property type="entry name" value="StAR-like"/>
</dbReference>
<dbReference type="GO" id="GO:0005789">
    <property type="term" value="C:endoplasmic reticulum membrane"/>
    <property type="evidence" value="ECO:0007669"/>
    <property type="project" value="TreeGrafter"/>
</dbReference>
<sequence>MGMYAHALKNAVEVFEEAMEIFNDPKFETKDDWKKEVQGESASVYSKHIKSGKAFALRGEIPWHIEDVFESNWSDVEAMPEWNSNIAFSRKVLRPTPNMDIVHYANNEVLIVKSRDFVVSRLKREINGKRYCIARSIEIPELPETKERVRGIVHLGAGRFVPHPTKENATCIDLILCMDLKGMLPKTIVNTVMARLMEKDYEQQLRYFERVRDQKLGKEDANNGA</sequence>
<dbReference type="GO" id="GO:0140284">
    <property type="term" value="C:endoplasmic reticulum-endosome membrane contact site"/>
    <property type="evidence" value="ECO:0007669"/>
    <property type="project" value="TreeGrafter"/>
</dbReference>
<dbReference type="GO" id="GO:0005765">
    <property type="term" value="C:lysosomal membrane"/>
    <property type="evidence" value="ECO:0007669"/>
    <property type="project" value="TreeGrafter"/>
</dbReference>